<accession>A0ACB7YES7</accession>
<dbReference type="Proteomes" id="UP000828048">
    <property type="component" value="Chromosome 8"/>
</dbReference>
<evidence type="ECO:0000313" key="2">
    <source>
        <dbReference type="Proteomes" id="UP000828048"/>
    </source>
</evidence>
<proteinExistence type="predicted"/>
<name>A0ACB7YES7_9ERIC</name>
<dbReference type="EMBL" id="CM037158">
    <property type="protein sequence ID" value="KAH7851652.1"/>
    <property type="molecule type" value="Genomic_DNA"/>
</dbReference>
<reference evidence="1 2" key="1">
    <citation type="journal article" date="2021" name="Hortic Res">
        <title>High-quality reference genome and annotation aids understanding of berry development for evergreen blueberry (Vaccinium darrowii).</title>
        <authorList>
            <person name="Yu J."/>
            <person name="Hulse-Kemp A.M."/>
            <person name="Babiker E."/>
            <person name="Staton M."/>
        </authorList>
    </citation>
    <scope>NUCLEOTIDE SEQUENCE [LARGE SCALE GENOMIC DNA]</scope>
    <source>
        <strain evidence="2">cv. NJ 8807/NJ 8810</strain>
        <tissue evidence="1">Young leaf</tissue>
    </source>
</reference>
<keyword evidence="2" id="KW-1185">Reference proteome</keyword>
<organism evidence="1 2">
    <name type="scientific">Vaccinium darrowii</name>
    <dbReference type="NCBI Taxonomy" id="229202"/>
    <lineage>
        <taxon>Eukaryota</taxon>
        <taxon>Viridiplantae</taxon>
        <taxon>Streptophyta</taxon>
        <taxon>Embryophyta</taxon>
        <taxon>Tracheophyta</taxon>
        <taxon>Spermatophyta</taxon>
        <taxon>Magnoliopsida</taxon>
        <taxon>eudicotyledons</taxon>
        <taxon>Gunneridae</taxon>
        <taxon>Pentapetalae</taxon>
        <taxon>asterids</taxon>
        <taxon>Ericales</taxon>
        <taxon>Ericaceae</taxon>
        <taxon>Vaccinioideae</taxon>
        <taxon>Vaccinieae</taxon>
        <taxon>Vaccinium</taxon>
    </lineage>
</organism>
<sequence>MAFWCRIRQTKLIRFSNQYKRSHFYHILNHTTTHPITRVLERPTPSIIHKTQIEFGNNVRFFAAPVQAKPKQEEKDTSGPRLNEKITAEYVRLVTEEGHAVVSRREALERARCLNLDLVEVDRIAKPPVCKIADYHKDKYEKQIKEKDRVKSKSEVTLRKGVCKEVRFSVKTEQKDLEMKANTVKRLMDRGYRVKCMAMGTEDQDLGGMLSRLSALIEDVSIVESGPRVEKRQAYVIVRHVKFGPSKKGSLKKLSNFVRDTSTSPLNPDVLNQSSIHSEDILDRESGFESDGEILSEEAETLIPDKKNATWSAVDENDDFDSVFDVGVETETGKHYGDAQSAPNSFSDVNRRPGVDSPKSMDSKGTSYGIFSAPKVNDTPETNGQPAEVNNRYAKRNAFDPRRHPRPQGVSENPNTPLSNTSRGGSGVDNGGQRKWGTFSRESSNGVPSRNSESYSKVRR</sequence>
<evidence type="ECO:0000313" key="1">
    <source>
        <dbReference type="EMBL" id="KAH7851652.1"/>
    </source>
</evidence>
<protein>
    <submittedName>
        <fullName evidence="1">Uncharacterized protein</fullName>
    </submittedName>
</protein>
<comment type="caution">
    <text evidence="1">The sequence shown here is derived from an EMBL/GenBank/DDBJ whole genome shotgun (WGS) entry which is preliminary data.</text>
</comment>
<gene>
    <name evidence="1" type="ORF">Vadar_014769</name>
</gene>